<accession>A0A3S0K6E7</accession>
<comment type="caution">
    <text evidence="5">The sequence shown here is derived from an EMBL/GenBank/DDBJ whole genome shotgun (WGS) entry which is preliminary data.</text>
</comment>
<keyword evidence="3 4" id="KW-0546">Nucleotide metabolism</keyword>
<dbReference type="PIRSF" id="PIRSF006305">
    <property type="entry name" value="Maf"/>
    <property type="match status" value="1"/>
</dbReference>
<gene>
    <name evidence="5" type="ORF">EJ903_07480</name>
</gene>
<evidence type="ECO:0000313" key="5">
    <source>
        <dbReference type="EMBL" id="RTR22091.1"/>
    </source>
</evidence>
<comment type="catalytic activity">
    <reaction evidence="4">
        <text>a 2'-deoxyribonucleoside 5'-triphosphate + H2O = a 2'-deoxyribonucleoside 5'-phosphate + diphosphate + H(+)</text>
        <dbReference type="Rhea" id="RHEA:44644"/>
        <dbReference type="ChEBI" id="CHEBI:15377"/>
        <dbReference type="ChEBI" id="CHEBI:15378"/>
        <dbReference type="ChEBI" id="CHEBI:33019"/>
        <dbReference type="ChEBI" id="CHEBI:61560"/>
        <dbReference type="ChEBI" id="CHEBI:65317"/>
        <dbReference type="EC" id="3.6.1.9"/>
    </reaction>
</comment>
<dbReference type="AlphaFoldDB" id="A0A3S0K6E7"/>
<dbReference type="Gene3D" id="3.90.950.10">
    <property type="match status" value="1"/>
</dbReference>
<dbReference type="SUPFAM" id="SSF52972">
    <property type="entry name" value="ITPase-like"/>
    <property type="match status" value="1"/>
</dbReference>
<comment type="function">
    <text evidence="4">Nucleoside triphosphate pyrophosphatase. May have a dual role in cell division arrest and in preventing the incorporation of modified nucleotides into cellular nucleic acids.</text>
</comment>
<keyword evidence="4" id="KW-0963">Cytoplasm</keyword>
<dbReference type="PANTHER" id="PTHR43213">
    <property type="entry name" value="BIFUNCTIONAL DTTP/UTP PYROPHOSPHATASE/METHYLTRANSFERASE PROTEIN-RELATED"/>
    <property type="match status" value="1"/>
</dbReference>
<dbReference type="Proteomes" id="UP000277007">
    <property type="component" value="Unassembled WGS sequence"/>
</dbReference>
<dbReference type="HAMAP" id="MF_00528">
    <property type="entry name" value="Maf"/>
    <property type="match status" value="1"/>
</dbReference>
<organism evidence="5 6">
    <name type="scientific">Azospirillum griseum</name>
    <dbReference type="NCBI Taxonomy" id="2496639"/>
    <lineage>
        <taxon>Bacteria</taxon>
        <taxon>Pseudomonadati</taxon>
        <taxon>Pseudomonadota</taxon>
        <taxon>Alphaproteobacteria</taxon>
        <taxon>Rhodospirillales</taxon>
        <taxon>Azospirillaceae</taxon>
        <taxon>Azospirillum</taxon>
    </lineage>
</organism>
<evidence type="ECO:0000256" key="1">
    <source>
        <dbReference type="ARBA" id="ARBA00001968"/>
    </source>
</evidence>
<dbReference type="CDD" id="cd00555">
    <property type="entry name" value="Maf"/>
    <property type="match status" value="1"/>
</dbReference>
<evidence type="ECO:0000256" key="4">
    <source>
        <dbReference type="HAMAP-Rule" id="MF_00528"/>
    </source>
</evidence>
<keyword evidence="6" id="KW-1185">Reference proteome</keyword>
<protein>
    <recommendedName>
        <fullName evidence="4">Nucleoside triphosphate pyrophosphatase</fullName>
        <ecNumber evidence="4">3.6.1.9</ecNumber>
    </recommendedName>
    <alternativeName>
        <fullName evidence="4">Nucleotide pyrophosphatase</fullName>
        <shortName evidence="4">Nucleotide PPase</shortName>
    </alternativeName>
</protein>
<dbReference type="OrthoDB" id="9813962at2"/>
<dbReference type="GO" id="GO:0047429">
    <property type="term" value="F:nucleoside triphosphate diphosphatase activity"/>
    <property type="evidence" value="ECO:0007669"/>
    <property type="project" value="UniProtKB-EC"/>
</dbReference>
<evidence type="ECO:0000313" key="6">
    <source>
        <dbReference type="Proteomes" id="UP000277007"/>
    </source>
</evidence>
<dbReference type="Pfam" id="PF02545">
    <property type="entry name" value="Maf"/>
    <property type="match status" value="1"/>
</dbReference>
<reference evidence="5 6" key="1">
    <citation type="submission" date="2018-12" db="EMBL/GenBank/DDBJ databases">
        <authorList>
            <person name="Yang Y."/>
        </authorList>
    </citation>
    <scope>NUCLEOTIDE SEQUENCE [LARGE SCALE GENOMIC DNA]</scope>
    <source>
        <strain evidence="5 6">L-25-5w-1</strain>
    </source>
</reference>
<dbReference type="InterPro" id="IPR003697">
    <property type="entry name" value="Maf-like"/>
</dbReference>
<dbReference type="GO" id="GO:0005737">
    <property type="term" value="C:cytoplasm"/>
    <property type="evidence" value="ECO:0007669"/>
    <property type="project" value="UniProtKB-SubCell"/>
</dbReference>
<evidence type="ECO:0000256" key="3">
    <source>
        <dbReference type="ARBA" id="ARBA00023080"/>
    </source>
</evidence>
<comment type="cofactor">
    <cofactor evidence="1 4">
        <name>a divalent metal cation</name>
        <dbReference type="ChEBI" id="CHEBI:60240"/>
    </cofactor>
</comment>
<dbReference type="EMBL" id="RXMA01000005">
    <property type="protein sequence ID" value="RTR22091.1"/>
    <property type="molecule type" value="Genomic_DNA"/>
</dbReference>
<proteinExistence type="inferred from homology"/>
<comment type="subcellular location">
    <subcellularLocation>
        <location evidence="4">Cytoplasm</location>
    </subcellularLocation>
</comment>
<dbReference type="InterPro" id="IPR029001">
    <property type="entry name" value="ITPase-like_fam"/>
</dbReference>
<sequence>MIGSEAHAPDLVLASGSRTRALMLERVGLRPILDKPLVDEEEVKLAGKAEGVGADAVAEALAELKAQRVTRRHPGALVIGADQMLECDGVWFDKPTDRESARAQLLALRGKTHQLVSCAVIVRDGERIWHKIDRARLTMRRFSDAFLDGYLDAVGDEVTQSVGAYQLEGLGAQLFQKVEGDFFTILGLPLLPLLGFLRVHGVGTE</sequence>
<feature type="active site" description="Proton acceptor" evidence="4">
    <location>
        <position position="82"/>
    </location>
</feature>
<keyword evidence="2 4" id="KW-0378">Hydrolase</keyword>
<name>A0A3S0K6E7_9PROT</name>
<evidence type="ECO:0000256" key="2">
    <source>
        <dbReference type="ARBA" id="ARBA00022801"/>
    </source>
</evidence>
<comment type="caution">
    <text evidence="4">Lacks conserved residue(s) required for the propagation of feature annotation.</text>
</comment>
<dbReference type="GO" id="GO:0009117">
    <property type="term" value="P:nucleotide metabolic process"/>
    <property type="evidence" value="ECO:0007669"/>
    <property type="project" value="UniProtKB-KW"/>
</dbReference>
<comment type="similarity">
    <text evidence="4">Belongs to the Maf family.</text>
</comment>
<dbReference type="EC" id="3.6.1.9" evidence="4"/>
<comment type="catalytic activity">
    <reaction evidence="4">
        <text>a ribonucleoside 5'-triphosphate + H2O = a ribonucleoside 5'-phosphate + diphosphate + H(+)</text>
        <dbReference type="Rhea" id="RHEA:23996"/>
        <dbReference type="ChEBI" id="CHEBI:15377"/>
        <dbReference type="ChEBI" id="CHEBI:15378"/>
        <dbReference type="ChEBI" id="CHEBI:33019"/>
        <dbReference type="ChEBI" id="CHEBI:58043"/>
        <dbReference type="ChEBI" id="CHEBI:61557"/>
        <dbReference type="EC" id="3.6.1.9"/>
    </reaction>
</comment>
<dbReference type="PANTHER" id="PTHR43213:SF5">
    <property type="entry name" value="BIFUNCTIONAL DTTP_UTP PYROPHOSPHATASE_METHYLTRANSFERASE PROTEIN-RELATED"/>
    <property type="match status" value="1"/>
</dbReference>